<dbReference type="GO" id="GO:0030659">
    <property type="term" value="C:cytoplasmic vesicle membrane"/>
    <property type="evidence" value="ECO:0007669"/>
    <property type="project" value="UniProtKB-ARBA"/>
</dbReference>
<comment type="similarity">
    <text evidence="2">Belongs to the vacuolar ATPase subunit S1 family.</text>
</comment>
<name>R0K766_ANAPL</name>
<evidence type="ECO:0000256" key="6">
    <source>
        <dbReference type="SAM" id="Phobius"/>
    </source>
</evidence>
<feature type="non-terminal residue" evidence="9">
    <location>
        <position position="1"/>
    </location>
</feature>
<accession>R0K766</accession>
<keyword evidence="4 6" id="KW-1133">Transmembrane helix</keyword>
<evidence type="ECO:0000256" key="2">
    <source>
        <dbReference type="ARBA" id="ARBA00009037"/>
    </source>
</evidence>
<feature type="non-terminal residue" evidence="9">
    <location>
        <position position="411"/>
    </location>
</feature>
<proteinExistence type="inferred from homology"/>
<dbReference type="EMBL" id="KB742648">
    <property type="protein sequence ID" value="EOB06016.1"/>
    <property type="molecule type" value="Genomic_DNA"/>
</dbReference>
<keyword evidence="5 6" id="KW-0472">Membrane</keyword>
<comment type="subcellular location">
    <subcellularLocation>
        <location evidence="1">Membrane</location>
        <topology evidence="1">Single-pass membrane protein</topology>
    </subcellularLocation>
</comment>
<sequence>PALHEGHIVSAQELAVLLQPVFSPSPRNLVLFLQETLSIDDFTYYSESYGNKNPFQNEILQSSPSSLVLPAVDSKATRQLLSFLQESGDWNLTNMTNLDVSHLEVNTSKPNLLVVQLQPLVSGLSEISTLEAMAENDKIIGRLTMDLEERGIHFSAIYTAVRPSRISRRTETMWNLRRQLLATEEDSSSYPPVNVTIGNNTCILFYAGNFSLKANSSVFIDLTNATFVVQNVDISSSVCSNVNTTLSLKYTKPVNGINSLEIRFIMTNKFYEGSARYWSTLDSVEIKQDEGKIATFNVSVISAPAEYSFHCQLVGTSTLYPARLIPSNSEASNWDVFISSFQLQGFNVENGQFSYANDCTGFFSPGIWMGLVTSAILLWILAYGVHMIMQLTANSRFDDPKGPALSVPQTE</sequence>
<dbReference type="InterPro" id="IPR046756">
    <property type="entry name" value="VAS1/VOA1_TM"/>
</dbReference>
<feature type="transmembrane region" description="Helical" evidence="6">
    <location>
        <begin position="367"/>
        <end position="386"/>
    </location>
</feature>
<dbReference type="Pfam" id="PF05827">
    <property type="entry name" value="VAS1_LD"/>
    <property type="match status" value="1"/>
</dbReference>
<evidence type="ECO:0000313" key="9">
    <source>
        <dbReference type="EMBL" id="EOB06016.1"/>
    </source>
</evidence>
<dbReference type="GO" id="GO:0033176">
    <property type="term" value="C:proton-transporting V-type ATPase complex"/>
    <property type="evidence" value="ECO:0007669"/>
    <property type="project" value="TreeGrafter"/>
</dbReference>
<evidence type="ECO:0000256" key="4">
    <source>
        <dbReference type="ARBA" id="ARBA00022989"/>
    </source>
</evidence>
<feature type="domain" description="V-type proton ATPase subunit S1/VOA1 transmembrane" evidence="8">
    <location>
        <begin position="361"/>
        <end position="399"/>
    </location>
</feature>
<keyword evidence="3 6" id="KW-0812">Transmembrane</keyword>
<dbReference type="Proteomes" id="UP000296049">
    <property type="component" value="Unassembled WGS sequence"/>
</dbReference>
<dbReference type="GO" id="GO:0030641">
    <property type="term" value="P:regulation of cellular pH"/>
    <property type="evidence" value="ECO:0007669"/>
    <property type="project" value="TreeGrafter"/>
</dbReference>
<dbReference type="FunFam" id="2.40.160.110:FF:000003">
    <property type="entry name" value="ATPase H+ transporting accessory protein 1"/>
    <property type="match status" value="1"/>
</dbReference>
<dbReference type="GO" id="GO:0098588">
    <property type="term" value="C:bounding membrane of organelle"/>
    <property type="evidence" value="ECO:0007669"/>
    <property type="project" value="UniProtKB-ARBA"/>
</dbReference>
<dbReference type="AlphaFoldDB" id="R0K766"/>
<gene>
    <name evidence="9" type="ORF">Anapl_11462</name>
</gene>
<evidence type="ECO:0000256" key="3">
    <source>
        <dbReference type="ARBA" id="ARBA00022692"/>
    </source>
</evidence>
<dbReference type="PANTHER" id="PTHR12471">
    <property type="entry name" value="VACUOLAR ATP SYNTHASE SUBUNIT S1"/>
    <property type="match status" value="1"/>
</dbReference>
<dbReference type="GO" id="GO:0001671">
    <property type="term" value="F:ATPase activator activity"/>
    <property type="evidence" value="ECO:0007669"/>
    <property type="project" value="TreeGrafter"/>
</dbReference>
<dbReference type="GO" id="GO:0012505">
    <property type="term" value="C:endomembrane system"/>
    <property type="evidence" value="ECO:0007669"/>
    <property type="project" value="UniProtKB-ARBA"/>
</dbReference>
<organism evidence="9 10">
    <name type="scientific">Anas platyrhynchos</name>
    <name type="common">Mallard</name>
    <name type="synonym">Anas boschas</name>
    <dbReference type="NCBI Taxonomy" id="8839"/>
    <lineage>
        <taxon>Eukaryota</taxon>
        <taxon>Metazoa</taxon>
        <taxon>Chordata</taxon>
        <taxon>Craniata</taxon>
        <taxon>Vertebrata</taxon>
        <taxon>Euteleostomi</taxon>
        <taxon>Archelosauria</taxon>
        <taxon>Archosauria</taxon>
        <taxon>Dinosauria</taxon>
        <taxon>Saurischia</taxon>
        <taxon>Theropoda</taxon>
        <taxon>Coelurosauria</taxon>
        <taxon>Aves</taxon>
        <taxon>Neognathae</taxon>
        <taxon>Galloanserae</taxon>
        <taxon>Anseriformes</taxon>
        <taxon>Anatidae</taxon>
        <taxon>Anatinae</taxon>
        <taxon>Anas</taxon>
    </lineage>
</organism>
<dbReference type="PANTHER" id="PTHR12471:SF6">
    <property type="entry name" value="ATPASE H+ TRANSPORTING ACCESSORY PROTEIN 1"/>
    <property type="match status" value="1"/>
</dbReference>
<evidence type="ECO:0000313" key="10">
    <source>
        <dbReference type="Proteomes" id="UP000296049"/>
    </source>
</evidence>
<evidence type="ECO:0000259" key="7">
    <source>
        <dbReference type="Pfam" id="PF05827"/>
    </source>
</evidence>
<evidence type="ECO:0000259" key="8">
    <source>
        <dbReference type="Pfam" id="PF20520"/>
    </source>
</evidence>
<feature type="domain" description="V-type proton ATPase subunit S1 luminal" evidence="7">
    <location>
        <begin position="200"/>
        <end position="346"/>
    </location>
</feature>
<dbReference type="Pfam" id="PF20520">
    <property type="entry name" value="Ac45-VOA1_TM"/>
    <property type="match status" value="1"/>
</dbReference>
<dbReference type="InterPro" id="IPR046755">
    <property type="entry name" value="VAS1_LD"/>
</dbReference>
<dbReference type="InterPro" id="IPR008388">
    <property type="entry name" value="Ac45_acc_su"/>
</dbReference>
<reference evidence="10" key="1">
    <citation type="journal article" date="2013" name="Nat. Genet.">
        <title>The duck genome and transcriptome provide insight into an avian influenza virus reservoir species.</title>
        <authorList>
            <person name="Huang Y."/>
            <person name="Li Y."/>
            <person name="Burt D.W."/>
            <person name="Chen H."/>
            <person name="Zhang Y."/>
            <person name="Qian W."/>
            <person name="Kim H."/>
            <person name="Gan S."/>
            <person name="Zhao Y."/>
            <person name="Li J."/>
            <person name="Yi K."/>
            <person name="Feng H."/>
            <person name="Zhu P."/>
            <person name="Li B."/>
            <person name="Liu Q."/>
            <person name="Fairley S."/>
            <person name="Magor K.E."/>
            <person name="Du Z."/>
            <person name="Hu X."/>
            <person name="Goodman L."/>
            <person name="Tafer H."/>
            <person name="Vignal A."/>
            <person name="Lee T."/>
            <person name="Kim K.W."/>
            <person name="Sheng Z."/>
            <person name="An Y."/>
            <person name="Searle S."/>
            <person name="Herrero J."/>
            <person name="Groenen M.A."/>
            <person name="Crooijmans R.P."/>
            <person name="Faraut T."/>
            <person name="Cai Q."/>
            <person name="Webster R.G."/>
            <person name="Aldridge J.R."/>
            <person name="Warren W.C."/>
            <person name="Bartschat S."/>
            <person name="Kehr S."/>
            <person name="Marz M."/>
            <person name="Stadler P.F."/>
            <person name="Smith J."/>
            <person name="Kraus R.H."/>
            <person name="Zhao Y."/>
            <person name="Ren L."/>
            <person name="Fei J."/>
            <person name="Morisson M."/>
            <person name="Kaiser P."/>
            <person name="Griffin D.K."/>
            <person name="Rao M."/>
            <person name="Pitel F."/>
            <person name="Wang J."/>
            <person name="Li N."/>
        </authorList>
    </citation>
    <scope>NUCLEOTIDE SEQUENCE [LARGE SCALE GENOMIC DNA]</scope>
</reference>
<evidence type="ECO:0000256" key="5">
    <source>
        <dbReference type="ARBA" id="ARBA00023136"/>
    </source>
</evidence>
<protein>
    <submittedName>
        <fullName evidence="9">Vacuolar ATP synthase subunit S1</fullName>
    </submittedName>
</protein>
<evidence type="ECO:0000256" key="1">
    <source>
        <dbReference type="ARBA" id="ARBA00004167"/>
    </source>
</evidence>
<dbReference type="Gene3D" id="2.40.160.110">
    <property type="match status" value="1"/>
</dbReference>
<keyword evidence="10" id="KW-1185">Reference proteome</keyword>